<comment type="caution">
    <text evidence="2">The sequence shown here is derived from an EMBL/GenBank/DDBJ whole genome shotgun (WGS) entry which is preliminary data.</text>
</comment>
<keyword evidence="1" id="KW-0472">Membrane</keyword>
<evidence type="ECO:0000313" key="3">
    <source>
        <dbReference type="Proteomes" id="UP001328107"/>
    </source>
</evidence>
<keyword evidence="3" id="KW-1185">Reference proteome</keyword>
<gene>
    <name evidence="2" type="ORF">PMAYCL1PPCAC_19026</name>
</gene>
<evidence type="ECO:0000313" key="2">
    <source>
        <dbReference type="EMBL" id="GMR48831.1"/>
    </source>
</evidence>
<dbReference type="EMBL" id="BTRK01000004">
    <property type="protein sequence ID" value="GMR48831.1"/>
    <property type="molecule type" value="Genomic_DNA"/>
</dbReference>
<accession>A0AAN5CQJ3</accession>
<sequence length="139" mass="15874">NVPSHLISFPVMMLILPLFYLFASASASDGQRWSEIWKQMSIAVDTKVNTTAMAEMVINEAIDMHVAPEEYFANCKESWIAVAFDSEERAFIDDEISIPLDLVPSYSSQKLFAKFKKNRPRTYAILEAKKPLFNKMFAK</sequence>
<dbReference type="Proteomes" id="UP001328107">
    <property type="component" value="Unassembled WGS sequence"/>
</dbReference>
<proteinExistence type="predicted"/>
<feature type="non-terminal residue" evidence="2">
    <location>
        <position position="139"/>
    </location>
</feature>
<organism evidence="2 3">
    <name type="scientific">Pristionchus mayeri</name>
    <dbReference type="NCBI Taxonomy" id="1317129"/>
    <lineage>
        <taxon>Eukaryota</taxon>
        <taxon>Metazoa</taxon>
        <taxon>Ecdysozoa</taxon>
        <taxon>Nematoda</taxon>
        <taxon>Chromadorea</taxon>
        <taxon>Rhabditida</taxon>
        <taxon>Rhabditina</taxon>
        <taxon>Diplogasteromorpha</taxon>
        <taxon>Diplogasteroidea</taxon>
        <taxon>Neodiplogasteridae</taxon>
        <taxon>Pristionchus</taxon>
    </lineage>
</organism>
<protein>
    <submittedName>
        <fullName evidence="2">Uncharacterized protein</fullName>
    </submittedName>
</protein>
<evidence type="ECO:0000256" key="1">
    <source>
        <dbReference type="SAM" id="Phobius"/>
    </source>
</evidence>
<dbReference type="AlphaFoldDB" id="A0AAN5CQJ3"/>
<feature type="transmembrane region" description="Helical" evidence="1">
    <location>
        <begin position="6"/>
        <end position="23"/>
    </location>
</feature>
<feature type="non-terminal residue" evidence="2">
    <location>
        <position position="1"/>
    </location>
</feature>
<keyword evidence="1" id="KW-0812">Transmembrane</keyword>
<reference evidence="3" key="1">
    <citation type="submission" date="2022-10" db="EMBL/GenBank/DDBJ databases">
        <title>Genome assembly of Pristionchus species.</title>
        <authorList>
            <person name="Yoshida K."/>
            <person name="Sommer R.J."/>
        </authorList>
    </citation>
    <scope>NUCLEOTIDE SEQUENCE [LARGE SCALE GENOMIC DNA]</scope>
    <source>
        <strain evidence="3">RS5460</strain>
    </source>
</reference>
<name>A0AAN5CQJ3_9BILA</name>
<keyword evidence="1" id="KW-1133">Transmembrane helix</keyword>